<dbReference type="InterPro" id="IPR039420">
    <property type="entry name" value="WalR-like"/>
</dbReference>
<evidence type="ECO:0000256" key="7">
    <source>
        <dbReference type="PROSITE-ProRule" id="PRU01091"/>
    </source>
</evidence>
<dbReference type="Gene3D" id="3.40.50.2300">
    <property type="match status" value="1"/>
</dbReference>
<evidence type="ECO:0000256" key="5">
    <source>
        <dbReference type="ARBA" id="ARBA00023163"/>
    </source>
</evidence>
<dbReference type="InterPro" id="IPR036388">
    <property type="entry name" value="WH-like_DNA-bd_sf"/>
</dbReference>
<feature type="modified residue" description="4-aspartylphosphate" evidence="6">
    <location>
        <position position="66"/>
    </location>
</feature>
<keyword evidence="11" id="KW-1185">Reference proteome</keyword>
<dbReference type="GO" id="GO:0006355">
    <property type="term" value="P:regulation of DNA-templated transcription"/>
    <property type="evidence" value="ECO:0007669"/>
    <property type="project" value="InterPro"/>
</dbReference>
<proteinExistence type="predicted"/>
<dbReference type="CDD" id="cd00383">
    <property type="entry name" value="trans_reg_C"/>
    <property type="match status" value="1"/>
</dbReference>
<dbReference type="InterPro" id="IPR011006">
    <property type="entry name" value="CheY-like_superfamily"/>
</dbReference>
<evidence type="ECO:0000256" key="6">
    <source>
        <dbReference type="PROSITE-ProRule" id="PRU00169"/>
    </source>
</evidence>
<dbReference type="Gene3D" id="1.10.10.10">
    <property type="entry name" value="Winged helix-like DNA-binding domain superfamily/Winged helix DNA-binding domain"/>
    <property type="match status" value="1"/>
</dbReference>
<dbReference type="PROSITE" id="PS50110">
    <property type="entry name" value="RESPONSE_REGULATORY"/>
    <property type="match status" value="1"/>
</dbReference>
<feature type="domain" description="Response regulatory" evidence="8">
    <location>
        <begin position="17"/>
        <end position="131"/>
    </location>
</feature>
<dbReference type="FunFam" id="3.40.50.2300:FF:000002">
    <property type="entry name" value="DNA-binding response regulator PhoP"/>
    <property type="match status" value="1"/>
</dbReference>
<evidence type="ECO:0000256" key="4">
    <source>
        <dbReference type="ARBA" id="ARBA00023125"/>
    </source>
</evidence>
<keyword evidence="1 6" id="KW-0597">Phosphoprotein</keyword>
<dbReference type="InterPro" id="IPR001867">
    <property type="entry name" value="OmpR/PhoB-type_DNA-bd"/>
</dbReference>
<dbReference type="AlphaFoldDB" id="A0A7Z0VK10"/>
<feature type="DNA-binding region" description="OmpR/PhoB-type" evidence="7">
    <location>
        <begin position="139"/>
        <end position="237"/>
    </location>
</feature>
<dbReference type="PROSITE" id="PS51755">
    <property type="entry name" value="OMPR_PHOB"/>
    <property type="match status" value="1"/>
</dbReference>
<dbReference type="PANTHER" id="PTHR48111">
    <property type="entry name" value="REGULATOR OF RPOS"/>
    <property type="match status" value="1"/>
</dbReference>
<dbReference type="SUPFAM" id="SSF52172">
    <property type="entry name" value="CheY-like"/>
    <property type="match status" value="1"/>
</dbReference>
<evidence type="ECO:0000259" key="9">
    <source>
        <dbReference type="PROSITE" id="PS51755"/>
    </source>
</evidence>
<name>A0A7Z0VK10_9GAMM</name>
<gene>
    <name evidence="10" type="primary">phoP_2</name>
    <name evidence="10" type="ORF">CODIS_27340</name>
</gene>
<accession>A0A7Z0VK10</accession>
<dbReference type="GO" id="GO:0000976">
    <property type="term" value="F:transcription cis-regulatory region binding"/>
    <property type="evidence" value="ECO:0007669"/>
    <property type="project" value="TreeGrafter"/>
</dbReference>
<protein>
    <submittedName>
        <fullName evidence="10">Transcriptional regulatory protein PhoP</fullName>
    </submittedName>
</protein>
<dbReference type="GO" id="GO:0032993">
    <property type="term" value="C:protein-DNA complex"/>
    <property type="evidence" value="ECO:0007669"/>
    <property type="project" value="TreeGrafter"/>
</dbReference>
<dbReference type="EMBL" id="MARB01000015">
    <property type="protein sequence ID" value="ODJ86985.1"/>
    <property type="molecule type" value="Genomic_DNA"/>
</dbReference>
<dbReference type="FunFam" id="1.10.10.10:FF:000005">
    <property type="entry name" value="Two-component system response regulator"/>
    <property type="match status" value="1"/>
</dbReference>
<reference evidence="10 11" key="1">
    <citation type="submission" date="2016-06" db="EMBL/GenBank/DDBJ databases">
        <title>Genome sequence of endosymbiont of Candidatus Endolucinida thiodiazotropha.</title>
        <authorList>
            <person name="Poehlein A."/>
            <person name="Koenig S."/>
            <person name="Heiden S.E."/>
            <person name="Thuermer A."/>
            <person name="Voget S."/>
            <person name="Daniel R."/>
            <person name="Markert S."/>
            <person name="Gros O."/>
            <person name="Schweder T."/>
        </authorList>
    </citation>
    <scope>NUCLEOTIDE SEQUENCE [LARGE SCALE GENOMIC DNA]</scope>
    <source>
        <strain evidence="10 11">COS</strain>
    </source>
</reference>
<keyword evidence="5" id="KW-0804">Transcription</keyword>
<dbReference type="SMART" id="SM00862">
    <property type="entry name" value="Trans_reg_C"/>
    <property type="match status" value="1"/>
</dbReference>
<evidence type="ECO:0000313" key="10">
    <source>
        <dbReference type="EMBL" id="ODJ86985.1"/>
    </source>
</evidence>
<evidence type="ECO:0000259" key="8">
    <source>
        <dbReference type="PROSITE" id="PS50110"/>
    </source>
</evidence>
<dbReference type="Pfam" id="PF00072">
    <property type="entry name" value="Response_reg"/>
    <property type="match status" value="1"/>
</dbReference>
<evidence type="ECO:0000313" key="11">
    <source>
        <dbReference type="Proteomes" id="UP000094769"/>
    </source>
</evidence>
<organism evidence="10 11">
    <name type="scientific">Candidatus Thiodiazotropha endolucinida</name>
    <dbReference type="NCBI Taxonomy" id="1655433"/>
    <lineage>
        <taxon>Bacteria</taxon>
        <taxon>Pseudomonadati</taxon>
        <taxon>Pseudomonadota</taxon>
        <taxon>Gammaproteobacteria</taxon>
        <taxon>Chromatiales</taxon>
        <taxon>Sedimenticolaceae</taxon>
        <taxon>Candidatus Thiodiazotropha</taxon>
    </lineage>
</organism>
<evidence type="ECO:0000256" key="2">
    <source>
        <dbReference type="ARBA" id="ARBA00023012"/>
    </source>
</evidence>
<dbReference type="SMART" id="SM00448">
    <property type="entry name" value="REC"/>
    <property type="match status" value="1"/>
</dbReference>
<keyword evidence="4 7" id="KW-0238">DNA-binding</keyword>
<dbReference type="Pfam" id="PF00486">
    <property type="entry name" value="Trans_reg_C"/>
    <property type="match status" value="1"/>
</dbReference>
<dbReference type="Gene3D" id="6.10.250.690">
    <property type="match status" value="1"/>
</dbReference>
<keyword evidence="2" id="KW-0902">Two-component regulatory system</keyword>
<dbReference type="Proteomes" id="UP000094769">
    <property type="component" value="Unassembled WGS sequence"/>
</dbReference>
<keyword evidence="3" id="KW-0805">Transcription regulation</keyword>
<dbReference type="PANTHER" id="PTHR48111:SF71">
    <property type="entry name" value="TRANSCRIPTIONAL REGULATORY PROTEIN PHOP"/>
    <property type="match status" value="1"/>
</dbReference>
<dbReference type="GO" id="GO:0000156">
    <property type="term" value="F:phosphorelay response regulator activity"/>
    <property type="evidence" value="ECO:0007669"/>
    <property type="project" value="TreeGrafter"/>
</dbReference>
<dbReference type="InterPro" id="IPR001789">
    <property type="entry name" value="Sig_transdc_resp-reg_receiver"/>
</dbReference>
<feature type="domain" description="OmpR/PhoB-type" evidence="9">
    <location>
        <begin position="139"/>
        <end position="237"/>
    </location>
</feature>
<evidence type="ECO:0000256" key="1">
    <source>
        <dbReference type="ARBA" id="ARBA00022553"/>
    </source>
</evidence>
<dbReference type="GO" id="GO:0005829">
    <property type="term" value="C:cytosol"/>
    <property type="evidence" value="ECO:0007669"/>
    <property type="project" value="TreeGrafter"/>
</dbReference>
<comment type="caution">
    <text evidence="10">The sequence shown here is derived from an EMBL/GenBank/DDBJ whole genome shotgun (WGS) entry which is preliminary data.</text>
</comment>
<sequence>MVNAEVVANVVKENLMRVLLVEDEADIREPLADKLRKQGYTVDSAEDGAAGLFLGREYGIDVGIVDIGLPKLSGIELIRELRKLDKHFPILILTARGNWQDKVEGLEAGADDYLVKPFHMEELLARLNALLRRTGGWSQPVLSGGPVELDTRTQSVTLHGDPVELTAYEYKVLEYMMLHAGKVISKTDLTEHIYDQDWDRDSNTIEVFVRRLRKKLDPDERYKPIETLRGRGYRFALER</sequence>
<evidence type="ECO:0000256" key="3">
    <source>
        <dbReference type="ARBA" id="ARBA00023015"/>
    </source>
</evidence>